<protein>
    <submittedName>
        <fullName evidence="1">Os04g0586400 protein</fullName>
    </submittedName>
</protein>
<dbReference type="AlphaFoldDB" id="A0A0P0WED5"/>
<dbReference type="Gramene" id="Os04t0586400-00">
    <property type="protein sequence ID" value="Os04t0586400-00"/>
    <property type="gene ID" value="Os04g0586400"/>
</dbReference>
<keyword evidence="2" id="KW-1185">Reference proteome</keyword>
<reference evidence="1 2" key="3">
    <citation type="journal article" date="2013" name="Rice">
        <title>Improvement of the Oryza sativa Nipponbare reference genome using next generation sequence and optical map data.</title>
        <authorList>
            <person name="Kawahara Y."/>
            <person name="de la Bastide M."/>
            <person name="Hamilton J.P."/>
            <person name="Kanamori H."/>
            <person name="McCombie W.R."/>
            <person name="Ouyang S."/>
            <person name="Schwartz D.C."/>
            <person name="Tanaka T."/>
            <person name="Wu J."/>
            <person name="Zhou S."/>
            <person name="Childs K.L."/>
            <person name="Davidson R.M."/>
            <person name="Lin H."/>
            <person name="Quesada-Ocampo L."/>
            <person name="Vaillancourt B."/>
            <person name="Sakai H."/>
            <person name="Lee S.S."/>
            <person name="Kim J."/>
            <person name="Numa H."/>
            <person name="Itoh T."/>
            <person name="Buell C.R."/>
            <person name="Matsumoto T."/>
        </authorList>
    </citation>
    <scope>NUCLEOTIDE SEQUENCE [LARGE SCALE GENOMIC DNA]</scope>
    <source>
        <strain evidence="2">cv. Nipponbare</strain>
    </source>
</reference>
<evidence type="ECO:0000313" key="2">
    <source>
        <dbReference type="Proteomes" id="UP000059680"/>
    </source>
</evidence>
<name>A0A0P0WED5_ORYSJ</name>
<evidence type="ECO:0000313" key="1">
    <source>
        <dbReference type="EMBL" id="BAS90707.1"/>
    </source>
</evidence>
<dbReference type="PaxDb" id="39947-A0A0P0WED5"/>
<reference evidence="2" key="1">
    <citation type="journal article" date="2005" name="Nature">
        <title>The map-based sequence of the rice genome.</title>
        <authorList>
            <consortium name="International rice genome sequencing project (IRGSP)"/>
            <person name="Matsumoto T."/>
            <person name="Wu J."/>
            <person name="Kanamori H."/>
            <person name="Katayose Y."/>
            <person name="Fujisawa M."/>
            <person name="Namiki N."/>
            <person name="Mizuno H."/>
            <person name="Yamamoto K."/>
            <person name="Antonio B.A."/>
            <person name="Baba T."/>
            <person name="Sakata K."/>
            <person name="Nagamura Y."/>
            <person name="Aoki H."/>
            <person name="Arikawa K."/>
            <person name="Arita K."/>
            <person name="Bito T."/>
            <person name="Chiden Y."/>
            <person name="Fujitsuka N."/>
            <person name="Fukunaka R."/>
            <person name="Hamada M."/>
            <person name="Harada C."/>
            <person name="Hayashi A."/>
            <person name="Hijishita S."/>
            <person name="Honda M."/>
            <person name="Hosokawa S."/>
            <person name="Ichikawa Y."/>
            <person name="Idonuma A."/>
            <person name="Iijima M."/>
            <person name="Ikeda M."/>
            <person name="Ikeno M."/>
            <person name="Ito K."/>
            <person name="Ito S."/>
            <person name="Ito T."/>
            <person name="Ito Y."/>
            <person name="Ito Y."/>
            <person name="Iwabuchi A."/>
            <person name="Kamiya K."/>
            <person name="Karasawa W."/>
            <person name="Kurita K."/>
            <person name="Katagiri S."/>
            <person name="Kikuta A."/>
            <person name="Kobayashi H."/>
            <person name="Kobayashi N."/>
            <person name="Machita K."/>
            <person name="Maehara T."/>
            <person name="Masukawa M."/>
            <person name="Mizubayashi T."/>
            <person name="Mukai Y."/>
            <person name="Nagasaki H."/>
            <person name="Nagata Y."/>
            <person name="Naito S."/>
            <person name="Nakashima M."/>
            <person name="Nakama Y."/>
            <person name="Nakamichi Y."/>
            <person name="Nakamura M."/>
            <person name="Meguro A."/>
            <person name="Negishi M."/>
            <person name="Ohta I."/>
            <person name="Ohta T."/>
            <person name="Okamoto M."/>
            <person name="Ono N."/>
            <person name="Saji S."/>
            <person name="Sakaguchi M."/>
            <person name="Sakai K."/>
            <person name="Shibata M."/>
            <person name="Shimokawa T."/>
            <person name="Song J."/>
            <person name="Takazaki Y."/>
            <person name="Terasawa K."/>
            <person name="Tsugane M."/>
            <person name="Tsuji K."/>
            <person name="Ueda S."/>
            <person name="Waki K."/>
            <person name="Yamagata H."/>
            <person name="Yamamoto M."/>
            <person name="Yamamoto S."/>
            <person name="Yamane H."/>
            <person name="Yoshiki S."/>
            <person name="Yoshihara R."/>
            <person name="Yukawa K."/>
            <person name="Zhong H."/>
            <person name="Yano M."/>
            <person name="Yuan Q."/>
            <person name="Ouyang S."/>
            <person name="Liu J."/>
            <person name="Jones K.M."/>
            <person name="Gansberger K."/>
            <person name="Moffat K."/>
            <person name="Hill J."/>
            <person name="Bera J."/>
            <person name="Fadrosh D."/>
            <person name="Jin S."/>
            <person name="Johri S."/>
            <person name="Kim M."/>
            <person name="Overton L."/>
            <person name="Reardon M."/>
            <person name="Tsitrin T."/>
            <person name="Vuong H."/>
            <person name="Weaver B."/>
            <person name="Ciecko A."/>
            <person name="Tallon L."/>
            <person name="Jackson J."/>
            <person name="Pai G."/>
            <person name="Aken S.V."/>
            <person name="Utterback T."/>
            <person name="Reidmuller S."/>
            <person name="Feldblyum T."/>
            <person name="Hsiao J."/>
            <person name="Zismann V."/>
            <person name="Iobst S."/>
            <person name="de Vazeille A.R."/>
            <person name="Buell C.R."/>
            <person name="Ying K."/>
            <person name="Li Y."/>
            <person name="Lu T."/>
            <person name="Huang Y."/>
            <person name="Zhao Q."/>
            <person name="Feng Q."/>
            <person name="Zhang L."/>
            <person name="Zhu J."/>
            <person name="Weng Q."/>
            <person name="Mu J."/>
            <person name="Lu Y."/>
            <person name="Fan D."/>
            <person name="Liu Y."/>
            <person name="Guan J."/>
            <person name="Zhang Y."/>
            <person name="Yu S."/>
            <person name="Liu X."/>
            <person name="Zhang Y."/>
            <person name="Hong G."/>
            <person name="Han B."/>
            <person name="Choisne N."/>
            <person name="Demange N."/>
            <person name="Orjeda G."/>
            <person name="Samain S."/>
            <person name="Cattolico L."/>
            <person name="Pelletier E."/>
            <person name="Couloux A."/>
            <person name="Segurens B."/>
            <person name="Wincker P."/>
            <person name="D'Hont A."/>
            <person name="Scarpelli C."/>
            <person name="Weissenbach J."/>
            <person name="Salanoubat M."/>
            <person name="Quetier F."/>
            <person name="Yu Y."/>
            <person name="Kim H.R."/>
            <person name="Rambo T."/>
            <person name="Currie J."/>
            <person name="Collura K."/>
            <person name="Luo M."/>
            <person name="Yang T."/>
            <person name="Ammiraju J.S.S."/>
            <person name="Engler F."/>
            <person name="Soderlund C."/>
            <person name="Wing R.A."/>
            <person name="Palmer L.E."/>
            <person name="de la Bastide M."/>
            <person name="Spiegel L."/>
            <person name="Nascimento L."/>
            <person name="Zutavern T."/>
            <person name="O'Shaughnessy A."/>
            <person name="Dike S."/>
            <person name="Dedhia N."/>
            <person name="Preston R."/>
            <person name="Balija V."/>
            <person name="McCombie W.R."/>
            <person name="Chow T."/>
            <person name="Chen H."/>
            <person name="Chung M."/>
            <person name="Chen C."/>
            <person name="Shaw J."/>
            <person name="Wu H."/>
            <person name="Hsiao K."/>
            <person name="Chao Y."/>
            <person name="Chu M."/>
            <person name="Cheng C."/>
            <person name="Hour A."/>
            <person name="Lee P."/>
            <person name="Lin S."/>
            <person name="Lin Y."/>
            <person name="Liou J."/>
            <person name="Liu S."/>
            <person name="Hsing Y."/>
            <person name="Raghuvanshi S."/>
            <person name="Mohanty A."/>
            <person name="Bharti A.K."/>
            <person name="Gaur A."/>
            <person name="Gupta V."/>
            <person name="Kumar D."/>
            <person name="Ravi V."/>
            <person name="Vij S."/>
            <person name="Kapur A."/>
            <person name="Khurana P."/>
            <person name="Khurana P."/>
            <person name="Khurana J.P."/>
            <person name="Tyagi A.K."/>
            <person name="Gaikwad K."/>
            <person name="Singh A."/>
            <person name="Dalal V."/>
            <person name="Srivastava S."/>
            <person name="Dixit A."/>
            <person name="Pal A.K."/>
            <person name="Ghazi I.A."/>
            <person name="Yadav M."/>
            <person name="Pandit A."/>
            <person name="Bhargava A."/>
            <person name="Sureshbabu K."/>
            <person name="Batra K."/>
            <person name="Sharma T.R."/>
            <person name="Mohapatra T."/>
            <person name="Singh N.K."/>
            <person name="Messing J."/>
            <person name="Nelson A.B."/>
            <person name="Fuks G."/>
            <person name="Kavchok S."/>
            <person name="Keizer G."/>
            <person name="Linton E."/>
            <person name="Llaca V."/>
            <person name="Song R."/>
            <person name="Tanyolac B."/>
            <person name="Young S."/>
            <person name="Ho-Il K."/>
            <person name="Hahn J.H."/>
            <person name="Sangsakoo G."/>
            <person name="Vanavichit A."/>
            <person name="de Mattos Luiz.A.T."/>
            <person name="Zimmer P.D."/>
            <person name="Malone G."/>
            <person name="Dellagostin O."/>
            <person name="de Oliveira A.C."/>
            <person name="Bevan M."/>
            <person name="Bancroft I."/>
            <person name="Minx P."/>
            <person name="Cordum H."/>
            <person name="Wilson R."/>
            <person name="Cheng Z."/>
            <person name="Jin W."/>
            <person name="Jiang J."/>
            <person name="Leong S.A."/>
            <person name="Iwama H."/>
            <person name="Gojobori T."/>
            <person name="Itoh T."/>
            <person name="Niimura Y."/>
            <person name="Fujii Y."/>
            <person name="Habara T."/>
            <person name="Sakai H."/>
            <person name="Sato Y."/>
            <person name="Wilson G."/>
            <person name="Kumar K."/>
            <person name="McCouch S."/>
            <person name="Juretic N."/>
            <person name="Hoen D."/>
            <person name="Wright S."/>
            <person name="Bruskiewich R."/>
            <person name="Bureau T."/>
            <person name="Miyao A."/>
            <person name="Hirochika H."/>
            <person name="Nishikawa T."/>
            <person name="Kadowaki K."/>
            <person name="Sugiura M."/>
            <person name="Burr B."/>
            <person name="Sasaki T."/>
        </authorList>
    </citation>
    <scope>NUCLEOTIDE SEQUENCE [LARGE SCALE GENOMIC DNA]</scope>
    <source>
        <strain evidence="2">cv. Nipponbare</strain>
    </source>
</reference>
<reference evidence="1 2" key="2">
    <citation type="journal article" date="2013" name="Plant Cell Physiol.">
        <title>Rice Annotation Project Database (RAP-DB): an integrative and interactive database for rice genomics.</title>
        <authorList>
            <person name="Sakai H."/>
            <person name="Lee S.S."/>
            <person name="Tanaka T."/>
            <person name="Numa H."/>
            <person name="Kim J."/>
            <person name="Kawahara Y."/>
            <person name="Wakimoto H."/>
            <person name="Yang C.C."/>
            <person name="Iwamoto M."/>
            <person name="Abe T."/>
            <person name="Yamada Y."/>
            <person name="Muto A."/>
            <person name="Inokuchi H."/>
            <person name="Ikemura T."/>
            <person name="Matsumoto T."/>
            <person name="Sasaki T."/>
            <person name="Itoh T."/>
        </authorList>
    </citation>
    <scope>NUCLEOTIDE SEQUENCE [LARGE SCALE GENOMIC DNA]</scope>
    <source>
        <strain evidence="2">cv. Nipponbare</strain>
    </source>
</reference>
<dbReference type="Proteomes" id="UP000059680">
    <property type="component" value="Chromosome 4"/>
</dbReference>
<accession>A0A0P0WED5</accession>
<gene>
    <name evidence="1" type="ordered locus">Os04g0586400</name>
    <name evidence="1" type="ORF">OSNPB_040586400</name>
</gene>
<organism evidence="1 2">
    <name type="scientific">Oryza sativa subsp. japonica</name>
    <name type="common">Rice</name>
    <dbReference type="NCBI Taxonomy" id="39947"/>
    <lineage>
        <taxon>Eukaryota</taxon>
        <taxon>Viridiplantae</taxon>
        <taxon>Streptophyta</taxon>
        <taxon>Embryophyta</taxon>
        <taxon>Tracheophyta</taxon>
        <taxon>Spermatophyta</taxon>
        <taxon>Magnoliopsida</taxon>
        <taxon>Liliopsida</taxon>
        <taxon>Poales</taxon>
        <taxon>Poaceae</taxon>
        <taxon>BOP clade</taxon>
        <taxon>Oryzoideae</taxon>
        <taxon>Oryzeae</taxon>
        <taxon>Oryzinae</taxon>
        <taxon>Oryza</taxon>
        <taxon>Oryza sativa</taxon>
    </lineage>
</organism>
<dbReference type="InParanoid" id="A0A0P0WED5"/>
<sequence>MNPSRAGFITNGLPLRGVAAIACCSCHSAEDRRRCQVLLPPPAARDAVLRSHHRRLPASPRSWSRSLLLATPRSCAATCSRPR</sequence>
<proteinExistence type="predicted"/>
<dbReference type="EMBL" id="AP014960">
    <property type="protein sequence ID" value="BAS90707.1"/>
    <property type="molecule type" value="Genomic_DNA"/>
</dbReference>